<evidence type="ECO:0000256" key="1">
    <source>
        <dbReference type="SAM" id="MobiDB-lite"/>
    </source>
</evidence>
<feature type="transmembrane region" description="Helical" evidence="2">
    <location>
        <begin position="161"/>
        <end position="184"/>
    </location>
</feature>
<reference evidence="3" key="1">
    <citation type="submission" date="2023-02" db="EMBL/GenBank/DDBJ databases">
        <title>Actinomadura rubrobrunea NBRC 14622.</title>
        <authorList>
            <person name="Ichikawa N."/>
            <person name="Sato H."/>
            <person name="Tonouchi N."/>
        </authorList>
    </citation>
    <scope>NUCLEOTIDE SEQUENCE</scope>
    <source>
        <strain evidence="3">NBRC 14622</strain>
    </source>
</reference>
<organism evidence="3 4">
    <name type="scientific">Actinomadura rubrobrunea</name>
    <dbReference type="NCBI Taxonomy" id="115335"/>
    <lineage>
        <taxon>Bacteria</taxon>
        <taxon>Bacillati</taxon>
        <taxon>Actinomycetota</taxon>
        <taxon>Actinomycetes</taxon>
        <taxon>Streptosporangiales</taxon>
        <taxon>Thermomonosporaceae</taxon>
        <taxon>Actinomadura</taxon>
    </lineage>
</organism>
<keyword evidence="2" id="KW-0472">Membrane</keyword>
<name>A0A9W6UYL5_9ACTN</name>
<proteinExistence type="predicted"/>
<dbReference type="AlphaFoldDB" id="A0A9W6UYL5"/>
<accession>A0A9W6UYL5</accession>
<keyword evidence="2" id="KW-1133">Transmembrane helix</keyword>
<gene>
    <name evidence="3" type="ORF">Arub01_46210</name>
</gene>
<keyword evidence="2" id="KW-0812">Transmembrane</keyword>
<evidence type="ECO:0000256" key="2">
    <source>
        <dbReference type="SAM" id="Phobius"/>
    </source>
</evidence>
<dbReference type="EMBL" id="BSRZ01000014">
    <property type="protein sequence ID" value="GLW66377.1"/>
    <property type="molecule type" value="Genomic_DNA"/>
</dbReference>
<feature type="region of interest" description="Disordered" evidence="1">
    <location>
        <begin position="58"/>
        <end position="88"/>
    </location>
</feature>
<evidence type="ECO:0000313" key="3">
    <source>
        <dbReference type="EMBL" id="GLW66377.1"/>
    </source>
</evidence>
<dbReference type="Proteomes" id="UP001165124">
    <property type="component" value="Unassembled WGS sequence"/>
</dbReference>
<evidence type="ECO:0000313" key="4">
    <source>
        <dbReference type="Proteomes" id="UP001165124"/>
    </source>
</evidence>
<sequence>MSARLTETSAGIVYLGVDAEGRQASVAVLNRGAAGDAAARDRFRAAIEAAWPRSGVGAGAVGGAGRSDGEAEGEDAAPVVAAQPDGPTPWVATRYDADRPDRVGAERFLDSVLLRGAFQGRWNGRRRGPQFLPYWLGAREPAVASGPVRFVPVPVRSDRGLIAALLTLAAVLLLLGLLMVVLFACQPRVSAPPSPPPEPPSPSVSPPVVPPPLSPRPSPSPSSPSPSPSPSGPSSGPTDGGEGEDGGPV</sequence>
<protein>
    <submittedName>
        <fullName evidence="3">Uncharacterized protein</fullName>
    </submittedName>
</protein>
<feature type="compositionally biased region" description="Pro residues" evidence="1">
    <location>
        <begin position="190"/>
        <end position="231"/>
    </location>
</feature>
<feature type="region of interest" description="Disordered" evidence="1">
    <location>
        <begin position="189"/>
        <end position="249"/>
    </location>
</feature>
<keyword evidence="4" id="KW-1185">Reference proteome</keyword>
<comment type="caution">
    <text evidence="3">The sequence shown here is derived from an EMBL/GenBank/DDBJ whole genome shotgun (WGS) entry which is preliminary data.</text>
</comment>